<dbReference type="GO" id="GO:0046872">
    <property type="term" value="F:metal ion binding"/>
    <property type="evidence" value="ECO:0007669"/>
    <property type="project" value="UniProtKB-KW"/>
</dbReference>
<keyword evidence="3" id="KW-0479">Metal-binding</keyword>
<reference evidence="9 10" key="1">
    <citation type="submission" date="2017-03" db="EMBL/GenBank/DDBJ databases">
        <title>Whole genome sequence of Micromonospora wenchangensis, isolated from mangrove soil.</title>
        <authorList>
            <person name="Yang H."/>
        </authorList>
    </citation>
    <scope>NUCLEOTIDE SEQUENCE [LARGE SCALE GENOMIC DNA]</scope>
    <source>
        <strain evidence="9 10">CCTCC AA 2012002</strain>
    </source>
</reference>
<dbReference type="Proteomes" id="UP000197174">
    <property type="component" value="Unassembled WGS sequence"/>
</dbReference>
<evidence type="ECO:0000256" key="1">
    <source>
        <dbReference type="ARBA" id="ARBA00001927"/>
    </source>
</evidence>
<evidence type="ECO:0000313" key="9">
    <source>
        <dbReference type="EMBL" id="OWV05809.1"/>
    </source>
</evidence>
<dbReference type="OrthoDB" id="9803319at2"/>
<keyword evidence="5" id="KW-0408">Iron</keyword>
<keyword evidence="2" id="KW-0813">Transport</keyword>
<name>A0A246RKC0_9ACTN</name>
<dbReference type="AlphaFoldDB" id="A0A246RKC0"/>
<keyword evidence="6" id="KW-0411">Iron-sulfur</keyword>
<evidence type="ECO:0000256" key="6">
    <source>
        <dbReference type="ARBA" id="ARBA00023014"/>
    </source>
</evidence>
<keyword evidence="10" id="KW-1185">Reference proteome</keyword>
<dbReference type="Pfam" id="PF13459">
    <property type="entry name" value="Fer4_15"/>
    <property type="match status" value="1"/>
</dbReference>
<proteinExistence type="predicted"/>
<sequence length="79" mass="8534">MREGCRVSSDFRSPGDRVHVSVDPSRCVGAGHCVRTDPTVFDQSTQGTVRLRRDDLPADHAEALTEAAALCPGRAITVR</sequence>
<dbReference type="EMBL" id="MZMV01000027">
    <property type="protein sequence ID" value="OWV05809.1"/>
    <property type="molecule type" value="Genomic_DNA"/>
</dbReference>
<dbReference type="PANTHER" id="PTHR36923:SF3">
    <property type="entry name" value="FERREDOXIN"/>
    <property type="match status" value="1"/>
</dbReference>
<evidence type="ECO:0000256" key="5">
    <source>
        <dbReference type="ARBA" id="ARBA00023004"/>
    </source>
</evidence>
<evidence type="ECO:0000256" key="4">
    <source>
        <dbReference type="ARBA" id="ARBA00022982"/>
    </source>
</evidence>
<evidence type="ECO:0000256" key="3">
    <source>
        <dbReference type="ARBA" id="ARBA00022723"/>
    </source>
</evidence>
<feature type="domain" description="4Fe-4S ferredoxin-type" evidence="8">
    <location>
        <begin position="18"/>
        <end position="46"/>
    </location>
</feature>
<evidence type="ECO:0000256" key="7">
    <source>
        <dbReference type="ARBA" id="ARBA00023291"/>
    </source>
</evidence>
<dbReference type="InterPro" id="IPR051269">
    <property type="entry name" value="Fe-S_cluster_ET"/>
</dbReference>
<gene>
    <name evidence="9" type="ORF">B5D80_17185</name>
</gene>
<dbReference type="SUPFAM" id="SSF54862">
    <property type="entry name" value="4Fe-4S ferredoxins"/>
    <property type="match status" value="1"/>
</dbReference>
<dbReference type="Gene3D" id="3.30.70.20">
    <property type="match status" value="1"/>
</dbReference>
<keyword evidence="7" id="KW-0003">3Fe-4S</keyword>
<evidence type="ECO:0000313" key="10">
    <source>
        <dbReference type="Proteomes" id="UP000197174"/>
    </source>
</evidence>
<organism evidence="9 10">
    <name type="scientific">Micromonospora wenchangensis</name>
    <dbReference type="NCBI Taxonomy" id="1185415"/>
    <lineage>
        <taxon>Bacteria</taxon>
        <taxon>Bacillati</taxon>
        <taxon>Actinomycetota</taxon>
        <taxon>Actinomycetes</taxon>
        <taxon>Micromonosporales</taxon>
        <taxon>Micromonosporaceae</taxon>
        <taxon>Micromonospora</taxon>
    </lineage>
</organism>
<dbReference type="PROSITE" id="PS51379">
    <property type="entry name" value="4FE4S_FER_2"/>
    <property type="match status" value="1"/>
</dbReference>
<evidence type="ECO:0000259" key="8">
    <source>
        <dbReference type="PROSITE" id="PS51379"/>
    </source>
</evidence>
<comment type="caution">
    <text evidence="9">The sequence shown here is derived from an EMBL/GenBank/DDBJ whole genome shotgun (WGS) entry which is preliminary data.</text>
</comment>
<dbReference type="GO" id="GO:0051538">
    <property type="term" value="F:3 iron, 4 sulfur cluster binding"/>
    <property type="evidence" value="ECO:0007669"/>
    <property type="project" value="UniProtKB-KW"/>
</dbReference>
<accession>A0A246RKC0</accession>
<evidence type="ECO:0000256" key="2">
    <source>
        <dbReference type="ARBA" id="ARBA00022448"/>
    </source>
</evidence>
<protein>
    <recommendedName>
        <fullName evidence="8">4Fe-4S ferredoxin-type domain-containing protein</fullName>
    </recommendedName>
</protein>
<dbReference type="InterPro" id="IPR017896">
    <property type="entry name" value="4Fe4S_Fe-S-bd"/>
</dbReference>
<keyword evidence="4" id="KW-0249">Electron transport</keyword>
<dbReference type="PANTHER" id="PTHR36923">
    <property type="entry name" value="FERREDOXIN"/>
    <property type="match status" value="1"/>
</dbReference>
<comment type="cofactor">
    <cofactor evidence="1">
        <name>[3Fe-4S] cluster</name>
        <dbReference type="ChEBI" id="CHEBI:21137"/>
    </cofactor>
</comment>